<accession>A0AC58SKS2</accession>
<gene>
    <name evidence="2" type="primary">LOC142168713</name>
</gene>
<organism evidence="1 2">
    <name type="scientific">Nicotiana tabacum</name>
    <name type="common">Common tobacco</name>
    <dbReference type="NCBI Taxonomy" id="4097"/>
    <lineage>
        <taxon>Eukaryota</taxon>
        <taxon>Viridiplantae</taxon>
        <taxon>Streptophyta</taxon>
        <taxon>Embryophyta</taxon>
        <taxon>Tracheophyta</taxon>
        <taxon>Spermatophyta</taxon>
        <taxon>Magnoliopsida</taxon>
        <taxon>eudicotyledons</taxon>
        <taxon>Gunneridae</taxon>
        <taxon>Pentapetalae</taxon>
        <taxon>asterids</taxon>
        <taxon>lamiids</taxon>
        <taxon>Solanales</taxon>
        <taxon>Solanaceae</taxon>
        <taxon>Nicotianoideae</taxon>
        <taxon>Nicotianeae</taxon>
        <taxon>Nicotiana</taxon>
    </lineage>
</organism>
<sequence>MSLSTSSVNRRSLSRKLGSLTFLLRFYHQYIINRFRNSRGNSCGDFKIIFDTRNNLCFGFYNLSKVQQLNIVLLQYLLIRVDHSRKIEERAYYLIQLEQVEIQVHPTSPDISELPVYGDFEIRVDHSRKIEERAYYLIQLEQVEIQVHPTSPDISELPVYKDFEVYQPASADSGVPFYHYYVAFLFSLDPDI</sequence>
<protein>
    <submittedName>
        <fullName evidence="2">Uncharacterized protein LOC142168713 isoform X1</fullName>
    </submittedName>
</protein>
<reference evidence="1" key="1">
    <citation type="journal article" date="2014" name="Nat. Commun.">
        <title>The tobacco genome sequence and its comparison with those of tomato and potato.</title>
        <authorList>
            <person name="Sierro N."/>
            <person name="Battey J.N."/>
            <person name="Ouadi S."/>
            <person name="Bakaher N."/>
            <person name="Bovet L."/>
            <person name="Willig A."/>
            <person name="Goepfert S."/>
            <person name="Peitsch M.C."/>
            <person name="Ivanov N.V."/>
        </authorList>
    </citation>
    <scope>NUCLEOTIDE SEQUENCE [LARGE SCALE GENOMIC DNA]</scope>
</reference>
<dbReference type="RefSeq" id="XP_075085579.1">
    <property type="nucleotide sequence ID" value="XM_075229478.1"/>
</dbReference>
<evidence type="ECO:0000313" key="1">
    <source>
        <dbReference type="Proteomes" id="UP000790787"/>
    </source>
</evidence>
<dbReference type="Proteomes" id="UP000790787">
    <property type="component" value="Chromosome 14"/>
</dbReference>
<evidence type="ECO:0000313" key="2">
    <source>
        <dbReference type="RefSeq" id="XP_075085579.1"/>
    </source>
</evidence>
<reference evidence="2" key="2">
    <citation type="submission" date="2025-08" db="UniProtKB">
        <authorList>
            <consortium name="RefSeq"/>
        </authorList>
    </citation>
    <scope>IDENTIFICATION</scope>
    <source>
        <tissue evidence="2">Leaf</tissue>
    </source>
</reference>
<name>A0AC58SKS2_TOBAC</name>
<proteinExistence type="predicted"/>
<keyword evidence="1" id="KW-1185">Reference proteome</keyword>